<feature type="compositionally biased region" description="Low complexity" evidence="1">
    <location>
        <begin position="123"/>
        <end position="133"/>
    </location>
</feature>
<evidence type="ECO:0000313" key="3">
    <source>
        <dbReference type="Proteomes" id="UP000324897"/>
    </source>
</evidence>
<feature type="non-terminal residue" evidence="2">
    <location>
        <position position="1"/>
    </location>
</feature>
<proteinExistence type="predicted"/>
<feature type="compositionally biased region" description="Basic and acidic residues" evidence="1">
    <location>
        <begin position="330"/>
        <end position="346"/>
    </location>
</feature>
<feature type="region of interest" description="Disordered" evidence="1">
    <location>
        <begin position="606"/>
        <end position="648"/>
    </location>
</feature>
<gene>
    <name evidence="2" type="ORF">EJB05_25951</name>
</gene>
<evidence type="ECO:0000313" key="2">
    <source>
        <dbReference type="EMBL" id="TVU23577.1"/>
    </source>
</evidence>
<feature type="compositionally biased region" description="Polar residues" evidence="1">
    <location>
        <begin position="408"/>
        <end position="419"/>
    </location>
</feature>
<feature type="compositionally biased region" description="Polar residues" evidence="1">
    <location>
        <begin position="512"/>
        <end position="534"/>
    </location>
</feature>
<accession>A0A5J9UJZ1</accession>
<evidence type="ECO:0000256" key="1">
    <source>
        <dbReference type="SAM" id="MobiDB-lite"/>
    </source>
</evidence>
<feature type="compositionally biased region" description="Basic and acidic residues" evidence="1">
    <location>
        <begin position="420"/>
        <end position="434"/>
    </location>
</feature>
<keyword evidence="3" id="KW-1185">Reference proteome</keyword>
<feature type="compositionally biased region" description="Basic residues" evidence="1">
    <location>
        <begin position="606"/>
        <end position="615"/>
    </location>
</feature>
<feature type="region of interest" description="Disordered" evidence="1">
    <location>
        <begin position="316"/>
        <end position="346"/>
    </location>
</feature>
<dbReference type="EMBL" id="RWGY01000013">
    <property type="protein sequence ID" value="TVU23577.1"/>
    <property type="molecule type" value="Genomic_DNA"/>
</dbReference>
<feature type="region of interest" description="Disordered" evidence="1">
    <location>
        <begin position="507"/>
        <end position="588"/>
    </location>
</feature>
<organism evidence="2 3">
    <name type="scientific">Eragrostis curvula</name>
    <name type="common">weeping love grass</name>
    <dbReference type="NCBI Taxonomy" id="38414"/>
    <lineage>
        <taxon>Eukaryota</taxon>
        <taxon>Viridiplantae</taxon>
        <taxon>Streptophyta</taxon>
        <taxon>Embryophyta</taxon>
        <taxon>Tracheophyta</taxon>
        <taxon>Spermatophyta</taxon>
        <taxon>Magnoliopsida</taxon>
        <taxon>Liliopsida</taxon>
        <taxon>Poales</taxon>
        <taxon>Poaceae</taxon>
        <taxon>PACMAD clade</taxon>
        <taxon>Chloridoideae</taxon>
        <taxon>Eragrostideae</taxon>
        <taxon>Eragrostidinae</taxon>
        <taxon>Eragrostis</taxon>
    </lineage>
</organism>
<comment type="caution">
    <text evidence="2">The sequence shown here is derived from an EMBL/GenBank/DDBJ whole genome shotgun (WGS) entry which is preliminary data.</text>
</comment>
<feature type="region of interest" description="Disordered" evidence="1">
    <location>
        <begin position="239"/>
        <end position="261"/>
    </location>
</feature>
<dbReference type="OrthoDB" id="1093005at2759"/>
<feature type="region of interest" description="Disordered" evidence="1">
    <location>
        <begin position="123"/>
        <end position="177"/>
    </location>
</feature>
<dbReference type="Proteomes" id="UP000324897">
    <property type="component" value="Chromosome 2"/>
</dbReference>
<dbReference type="AlphaFoldDB" id="A0A5J9UJZ1"/>
<sequence>MAAAAADAATVFLETSLGTRLVVSFPASATTVADLKRRVSAEHVACFPQIGPIAVKSLQVKFDGALFYLTDSMAVDGAFRWVKGPWQLRAEAHELQSHPLAREDADGGSGDSEQNAGNHVVRASTQNTSSASSQGGGNLSVGNGVSGHRLLKNQLDEPHDGVDRASDQLKDEDTVPQESSDLYLAAGGSDTPAMEQQGQSYDGVEHASVQGRYGNVKKTMLMGSSDFYVAAVGSDNPVDLKEKSREGVKHASGQHQDGNVKTMLQESSDLDLAAGENDTGAKNQLNKSHEDVEHASSLCEKGNAKTLLQESSDLGAAAGEGETPSMNHQENFDEGVKHASGQQKDENVEAMVQEKSENDVAAGESETSPMNRLDKSYEGVKHASWQHEDGNVIIILDESSDSDVAGSESETLPVNQPGTSHEDVRHASGQRGDETINIMLQKRSDLDESAADKDNGPMQGQQKDAIAEPTGSKCNRKEDKNDENTIANCDANIISLASSTVNNKLAEEKSSGIEQENLNSSPLVYSQGNCSKPSRSQKEPWRSEVCNGESSNNGSDIPLLVGSMDRDNSSNGEAKAHRGDEEEPWMGGLCSGETSFKRTNDPHCIRSMKKGKKRPASNDQFLEKQKHEGATSTVSTEQETVSTEQETSFKRRQNVVIVRKVSMSRAAKIYGFR</sequence>
<feature type="compositionally biased region" description="Basic and acidic residues" evidence="1">
    <location>
        <begin position="154"/>
        <end position="173"/>
    </location>
</feature>
<feature type="region of interest" description="Disordered" evidence="1">
    <location>
        <begin position="274"/>
        <end position="296"/>
    </location>
</feature>
<reference evidence="2 3" key="1">
    <citation type="journal article" date="2019" name="Sci. Rep.">
        <title>A high-quality genome of Eragrostis curvula grass provides insights into Poaceae evolution and supports new strategies to enhance forage quality.</title>
        <authorList>
            <person name="Carballo J."/>
            <person name="Santos B.A.C.M."/>
            <person name="Zappacosta D."/>
            <person name="Garbus I."/>
            <person name="Selva J.P."/>
            <person name="Gallo C.A."/>
            <person name="Diaz A."/>
            <person name="Albertini E."/>
            <person name="Caccamo M."/>
            <person name="Echenique V."/>
        </authorList>
    </citation>
    <scope>NUCLEOTIDE SEQUENCE [LARGE SCALE GENOMIC DNA]</scope>
    <source>
        <strain evidence="3">cv. Victoria</strain>
        <tissue evidence="2">Leaf</tissue>
    </source>
</reference>
<feature type="region of interest" description="Disordered" evidence="1">
    <location>
        <begin position="448"/>
        <end position="480"/>
    </location>
</feature>
<feature type="compositionally biased region" description="Basic and acidic residues" evidence="1">
    <location>
        <begin position="564"/>
        <end position="580"/>
    </location>
</feature>
<dbReference type="Gramene" id="TVU23577">
    <property type="protein sequence ID" value="TVU23577"/>
    <property type="gene ID" value="EJB05_25951"/>
</dbReference>
<feature type="region of interest" description="Disordered" evidence="1">
    <location>
        <begin position="401"/>
        <end position="435"/>
    </location>
</feature>
<feature type="compositionally biased region" description="Basic and acidic residues" evidence="1">
    <location>
        <begin position="239"/>
        <end position="249"/>
    </location>
</feature>
<feature type="compositionally biased region" description="Low complexity" evidence="1">
    <location>
        <begin position="631"/>
        <end position="646"/>
    </location>
</feature>
<name>A0A5J9UJZ1_9POAL</name>
<protein>
    <submittedName>
        <fullName evidence="2">Uncharacterized protein</fullName>
    </submittedName>
</protein>